<dbReference type="PDBsum" id="3FSC"/>
<feature type="binding site" evidence="3 4">
    <location>
        <position position="199"/>
    </location>
    <ligand>
        <name>CoA</name>
        <dbReference type="ChEBI" id="CHEBI:57287"/>
    </ligand>
</feature>
<dbReference type="InterPro" id="IPR011004">
    <property type="entry name" value="Trimer_LpxA-like_sf"/>
</dbReference>
<dbReference type="PDB" id="3FS8">
    <property type="method" value="X-ray"/>
    <property type="resolution" value="1.70 A"/>
    <property type="chains" value="A/B=1-265"/>
</dbReference>
<evidence type="ECO:0007829" key="2">
    <source>
        <dbReference type="PDB" id="3FS8"/>
    </source>
</evidence>
<dbReference type="PDB" id="3FSB">
    <property type="method" value="X-ray"/>
    <property type="resolution" value="1.95 A"/>
    <property type="chains" value="A/B=1-265"/>
</dbReference>
<dbReference type="PDBsum" id="3FS8"/>
<dbReference type="AlphaFoldDB" id="Q6TFC6"/>
<feature type="binding site" evidence="3 4">
    <location>
        <position position="159"/>
    </location>
    <ligand>
        <name>CoA</name>
        <dbReference type="ChEBI" id="CHEBI:57287"/>
    </ligand>
</feature>
<name>Q6TFC6_THETR</name>
<keyword evidence="2 3" id="KW-0002">3D-structure</keyword>
<dbReference type="EvolutionaryTrace" id="Q6TFC6"/>
<feature type="binding site" evidence="2">
    <location>
        <position position="216"/>
    </location>
    <ligand>
        <name>acetyl-CoA</name>
        <dbReference type="ChEBI" id="CHEBI:57288"/>
    </ligand>
</feature>
<feature type="binding site" evidence="4">
    <location>
        <position position="230"/>
    </location>
    <ligand>
        <name>CoA</name>
        <dbReference type="ChEBI" id="CHEBI:57287"/>
    </ligand>
</feature>
<feature type="binding site" evidence="3 4">
    <location>
        <position position="161"/>
    </location>
    <ligand>
        <name>CoA</name>
        <dbReference type="ChEBI" id="CHEBI:57287"/>
    </ligand>
</feature>
<dbReference type="InterPro" id="IPR001451">
    <property type="entry name" value="Hexapep"/>
</dbReference>
<proteinExistence type="evidence at protein level"/>
<dbReference type="Gene3D" id="2.160.10.10">
    <property type="entry name" value="Hexapeptide repeat proteins"/>
    <property type="match status" value="1"/>
</dbReference>
<accession>Q6TFC6</accession>
<dbReference type="PANTHER" id="PTHR43300:SF10">
    <property type="entry name" value="2,3,4,5-TETRAHYDROPYRIDINE-2,6-DICARBOXYLATE N-ACETYLTRANSFERASE"/>
    <property type="match status" value="1"/>
</dbReference>
<reference evidence="1" key="1">
    <citation type="journal article" date="1995" name="Eur. J. Biochem.">
        <title>Characterization of the glycan structure of a major glycopeptide from the surface layer glycoprotein of Clostridium thermosaccharolyticum E207-71.</title>
        <authorList>
            <person name="Altman E."/>
            <person name="Schaffer C."/>
            <person name="Brisson J.R."/>
            <person name="Messner P."/>
        </authorList>
    </citation>
    <scope>NUCLEOTIDE SEQUENCE</scope>
    <source>
        <strain evidence="1">E207-71</strain>
    </source>
</reference>
<dbReference type="PDB" id="3FSC">
    <property type="method" value="X-ray"/>
    <property type="resolution" value="1.80 A"/>
    <property type="chains" value="A/B=1-265"/>
</dbReference>
<dbReference type="EMBL" id="AY422724">
    <property type="protein sequence ID" value="AAR85517.1"/>
    <property type="molecule type" value="Genomic_DNA"/>
</dbReference>
<feature type="binding site" evidence="2">
    <location>
        <position position="199"/>
    </location>
    <ligand>
        <name>acetyl-CoA</name>
        <dbReference type="ChEBI" id="CHEBI:57288"/>
    </ligand>
</feature>
<feature type="binding site" evidence="2">
    <location>
        <position position="181"/>
    </location>
    <ligand>
        <name>acetyl-CoA</name>
        <dbReference type="ChEBI" id="CHEBI:57288"/>
    </ligand>
</feature>
<dbReference type="PDBsum" id="3FSB"/>
<reference evidence="1" key="4">
    <citation type="journal article" date="2008" name="Carbohydr. Res.">
        <title>S-layer nanoglycobiology of bacteria.</title>
        <authorList>
            <person name="Messner P."/>
            <person name="Steiner K."/>
            <person name="Zarschler K."/>
            <person name="Schaffer C."/>
        </authorList>
    </citation>
    <scope>NUCLEOTIDE SEQUENCE</scope>
    <source>
        <strain evidence="1">E207-71</strain>
    </source>
</reference>
<reference evidence="1" key="3">
    <citation type="journal article" date="2004" name="Glycoconj. J.">
        <title>Genetic organization of chromosomal S-layer glycan biosynthesis loci of Bacillaceae.</title>
        <authorList>
            <person name="Novotny R."/>
            <person name="Pfoestl A."/>
            <person name="Messner P."/>
            <person name="Schaffer C."/>
        </authorList>
    </citation>
    <scope>NUCLEOTIDE SEQUENCE</scope>
    <source>
        <strain evidence="1">E207-71</strain>
    </source>
</reference>
<dbReference type="CDD" id="cd03358">
    <property type="entry name" value="LbH_WxcM_N_like"/>
    <property type="match status" value="1"/>
</dbReference>
<organism evidence="1">
    <name type="scientific">Thermoanaerobacterium thermosaccharolyticum</name>
    <name type="common">Clostridium thermosaccharolyticum</name>
    <dbReference type="NCBI Taxonomy" id="1517"/>
    <lineage>
        <taxon>Bacteria</taxon>
        <taxon>Bacillati</taxon>
        <taxon>Bacillota</taxon>
        <taxon>Clostridia</taxon>
        <taxon>Thermoanaerobacterales</taxon>
        <taxon>Thermoanaerobacteraceae</taxon>
        <taxon>Thermoanaerobacterium</taxon>
    </lineage>
</organism>
<dbReference type="Pfam" id="PF14602">
    <property type="entry name" value="Hexapep_2"/>
    <property type="match status" value="2"/>
</dbReference>
<feature type="binding site" evidence="3 4">
    <location>
        <position position="181"/>
    </location>
    <ligand>
        <name>CoA</name>
        <dbReference type="ChEBI" id="CHEBI:57287"/>
    </ligand>
</feature>
<protein>
    <submittedName>
        <fullName evidence="1">QdtC</fullName>
    </submittedName>
</protein>
<dbReference type="Gene3D" id="6.20.70.30">
    <property type="match status" value="1"/>
</dbReference>
<dbReference type="SUPFAM" id="SSF51161">
    <property type="entry name" value="Trimeric LpxA-like enzymes"/>
    <property type="match status" value="1"/>
</dbReference>
<feature type="binding site" evidence="3 4">
    <location>
        <position position="204"/>
    </location>
    <ligand>
        <name>CoA</name>
        <dbReference type="ChEBI" id="CHEBI:57287"/>
    </ligand>
</feature>
<reference evidence="1" key="2">
    <citation type="journal article" date="2004" name="Glycobiology">
        <title>Surface-layer glycoproteins: an example for the diversity of bacterial glycosylation with promising impacts on nanobiotechnology.</title>
        <authorList>
            <person name="Schaffer C."/>
            <person name="Messner P."/>
        </authorList>
    </citation>
    <scope>NUCLEOTIDE SEQUENCE</scope>
    <source>
        <strain evidence="1">E207-71</strain>
    </source>
</reference>
<feature type="binding site" evidence="3 4">
    <location>
        <position position="160"/>
    </location>
    <ligand>
        <name>CoA</name>
        <dbReference type="ChEBI" id="CHEBI:57287"/>
    </ligand>
</feature>
<evidence type="ECO:0007829" key="4">
    <source>
        <dbReference type="PDB" id="3FSC"/>
    </source>
</evidence>
<dbReference type="SMR" id="Q6TFC6"/>
<feature type="binding site" evidence="2">
    <location>
        <position position="159"/>
    </location>
    <ligand>
        <name>acetyl-CoA</name>
        <dbReference type="ChEBI" id="CHEBI:57288"/>
    </ligand>
</feature>
<dbReference type="BioCyc" id="MetaCyc:MONOMER-18140"/>
<feature type="binding site" evidence="2">
    <location>
        <position position="160"/>
    </location>
    <ligand>
        <name>acetyl-CoA</name>
        <dbReference type="ChEBI" id="CHEBI:57288"/>
    </ligand>
</feature>
<reference evidence="2 3" key="5">
    <citation type="journal article" date="2009" name="Biochemistry">
        <title>Structural and functional studies of QdtC: an N-acetyltransferase required for the biosynthesis of dTDP-3-acetamido-3,6-dideoxy-alpha-D-glucose.</title>
        <authorList>
            <person name="Thoden J.B."/>
            <person name="Cook P.D."/>
            <person name="Schaffer C."/>
            <person name="Messner P."/>
            <person name="Holden H.M."/>
        </authorList>
    </citation>
    <scope>X-RAY CRYSTALLOGRAPHY (1.70 ANGSTROMS) IN COMPLEX WITH COA AND ACETYL-COA</scope>
</reference>
<dbReference type="InterPro" id="IPR050179">
    <property type="entry name" value="Trans_hexapeptide_repeat"/>
</dbReference>
<dbReference type="Pfam" id="PF00132">
    <property type="entry name" value="Hexapep"/>
    <property type="match status" value="1"/>
</dbReference>
<feature type="binding site" evidence="2">
    <location>
        <position position="205"/>
    </location>
    <ligand>
        <name>acetyl-CoA</name>
        <dbReference type="ChEBI" id="CHEBI:57288"/>
    </ligand>
</feature>
<feature type="binding site" evidence="4">
    <location>
        <position position="205"/>
    </location>
    <ligand>
        <name>CoA</name>
        <dbReference type="ChEBI" id="CHEBI:57287"/>
    </ligand>
</feature>
<feature type="binding site" evidence="2">
    <location>
        <position position="161"/>
    </location>
    <ligand>
        <name>acetyl-CoA</name>
        <dbReference type="ChEBI" id="CHEBI:57288"/>
    </ligand>
</feature>
<dbReference type="PANTHER" id="PTHR43300">
    <property type="entry name" value="ACETYLTRANSFERASE"/>
    <property type="match status" value="1"/>
</dbReference>
<dbReference type="KEGG" id="ag:AAR85517"/>
<evidence type="ECO:0007829" key="3">
    <source>
        <dbReference type="PDB" id="3FSB"/>
    </source>
</evidence>
<sequence>MPNNISKSAIIKEGVIIGENVTIEDNVYIDYGCIIRDNVHIKKGSFIGARSILGEYLVDFYNDRINKKHPLIIGENALIRTENVIYGDTIIGDNFQTGHKVTIRENTKIGNNVKIGTLSDIQHHVYIGNYVNIHSNVFVGEKSIIKDFVWLFPHVVLTNDPTPPSNELLGVTIELFAVIAARSVVLPGIHINEDALVGAGAVVTKDVPKETVVVGNPAREICSIRKIKNKITGEQVYPWRYTFKRGMPWEETDYDTWIKNISIEN</sequence>
<feature type="binding site" evidence="3 4">
    <location>
        <position position="216"/>
    </location>
    <ligand>
        <name>CoA</name>
        <dbReference type="ChEBI" id="CHEBI:57287"/>
    </ligand>
</feature>
<evidence type="ECO:0000313" key="1">
    <source>
        <dbReference type="EMBL" id="AAR85517.1"/>
    </source>
</evidence>
<gene>
    <name evidence="1" type="primary">qdtC</name>
</gene>